<organism evidence="2 3">
    <name type="scientific">Roseovarius faecimaris</name>
    <dbReference type="NCBI Taxonomy" id="2494550"/>
    <lineage>
        <taxon>Bacteria</taxon>
        <taxon>Pseudomonadati</taxon>
        <taxon>Pseudomonadota</taxon>
        <taxon>Alphaproteobacteria</taxon>
        <taxon>Rhodobacterales</taxon>
        <taxon>Roseobacteraceae</taxon>
        <taxon>Roseovarius</taxon>
    </lineage>
</organism>
<protein>
    <submittedName>
        <fullName evidence="2">Glycosyltransferase family 2 protein</fullName>
    </submittedName>
</protein>
<dbReference type="InterPro" id="IPR001173">
    <property type="entry name" value="Glyco_trans_2-like"/>
</dbReference>
<dbReference type="CDD" id="cd00761">
    <property type="entry name" value="Glyco_tranf_GTA_type"/>
    <property type="match status" value="1"/>
</dbReference>
<feature type="domain" description="Glycosyltransferase 2-like" evidence="1">
    <location>
        <begin position="8"/>
        <end position="125"/>
    </location>
</feature>
<dbReference type="Proteomes" id="UP000428330">
    <property type="component" value="Chromosome"/>
</dbReference>
<dbReference type="Gene3D" id="3.90.550.10">
    <property type="entry name" value="Spore Coat Polysaccharide Biosynthesis Protein SpsA, Chain A"/>
    <property type="match status" value="1"/>
</dbReference>
<dbReference type="PANTHER" id="PTHR43685:SF2">
    <property type="entry name" value="GLYCOSYLTRANSFERASE 2-LIKE DOMAIN-CONTAINING PROTEIN"/>
    <property type="match status" value="1"/>
</dbReference>
<dbReference type="PANTHER" id="PTHR43685">
    <property type="entry name" value="GLYCOSYLTRANSFERASE"/>
    <property type="match status" value="1"/>
</dbReference>
<dbReference type="EMBL" id="CP034348">
    <property type="protein sequence ID" value="QGX98118.1"/>
    <property type="molecule type" value="Genomic_DNA"/>
</dbReference>
<accession>A0A6I6IZS5</accession>
<dbReference type="OrthoDB" id="9802649at2"/>
<sequence length="251" mass="28050">MARDPYISICIPAYEMGGQGAEYLLDSFEHLLRQSYEQFEVIVSDQSDDEGVATICKAYADRLDITRLDNRGGARQASANTNNAMRAARGQVLKVLFQDDFLCDPTALAQHADAFSKEGAQWLLCGSGVTHDGQSLENTMVPRLDPNLYLGKNTVSSPSVLALRAGTGLEFDEELIWLMDVDMYKRCQKVLGAPHILEAPMVANRLHLGQVSAGVSPTLRRRELRYMRAKHQADETLGNRLHYYKQMLKAR</sequence>
<evidence type="ECO:0000313" key="3">
    <source>
        <dbReference type="Proteomes" id="UP000428330"/>
    </source>
</evidence>
<dbReference type="KEGG" id="rom:EI983_07425"/>
<dbReference type="InterPro" id="IPR029044">
    <property type="entry name" value="Nucleotide-diphossugar_trans"/>
</dbReference>
<name>A0A6I6IZS5_9RHOB</name>
<dbReference type="InterPro" id="IPR050834">
    <property type="entry name" value="Glycosyltransf_2"/>
</dbReference>
<proteinExistence type="predicted"/>
<dbReference type="AlphaFoldDB" id="A0A6I6IZS5"/>
<dbReference type="SUPFAM" id="SSF53448">
    <property type="entry name" value="Nucleotide-diphospho-sugar transferases"/>
    <property type="match status" value="1"/>
</dbReference>
<gene>
    <name evidence="2" type="ORF">EI983_07425</name>
</gene>
<dbReference type="RefSeq" id="WP_157706750.1">
    <property type="nucleotide sequence ID" value="NZ_CP034348.1"/>
</dbReference>
<evidence type="ECO:0000259" key="1">
    <source>
        <dbReference type="Pfam" id="PF00535"/>
    </source>
</evidence>
<dbReference type="GO" id="GO:0016740">
    <property type="term" value="F:transferase activity"/>
    <property type="evidence" value="ECO:0007669"/>
    <property type="project" value="UniProtKB-KW"/>
</dbReference>
<dbReference type="Pfam" id="PF00535">
    <property type="entry name" value="Glycos_transf_2"/>
    <property type="match status" value="1"/>
</dbReference>
<keyword evidence="3" id="KW-1185">Reference proteome</keyword>
<keyword evidence="2" id="KW-0808">Transferase</keyword>
<evidence type="ECO:0000313" key="2">
    <source>
        <dbReference type="EMBL" id="QGX98118.1"/>
    </source>
</evidence>
<reference evidence="3" key="1">
    <citation type="submission" date="2018-12" db="EMBL/GenBank/DDBJ databases">
        <title>Complete genome sequence of Roseovarius sp. MME-070.</title>
        <authorList>
            <person name="Nam Y.-D."/>
            <person name="Kang J."/>
            <person name="Chung W.-H."/>
            <person name="Park Y.S."/>
        </authorList>
    </citation>
    <scope>NUCLEOTIDE SEQUENCE [LARGE SCALE GENOMIC DNA]</scope>
    <source>
        <strain evidence="3">MME-070</strain>
    </source>
</reference>